<dbReference type="InterPro" id="IPR002293">
    <property type="entry name" value="AA/rel_permease1"/>
</dbReference>
<feature type="transmembrane region" description="Helical" evidence="6">
    <location>
        <begin position="504"/>
        <end position="523"/>
    </location>
</feature>
<dbReference type="Proteomes" id="UP001497453">
    <property type="component" value="Chromosome 10"/>
</dbReference>
<reference evidence="8" key="1">
    <citation type="submission" date="2024-04" db="EMBL/GenBank/DDBJ databases">
        <authorList>
            <person name="Shaw F."/>
            <person name="Minotto A."/>
        </authorList>
    </citation>
    <scope>NUCLEOTIDE SEQUENCE [LARGE SCALE GENOMIC DNA]</scope>
</reference>
<name>A0ABP1CSZ3_9APHY</name>
<feature type="transmembrane region" description="Helical" evidence="6">
    <location>
        <begin position="237"/>
        <end position="258"/>
    </location>
</feature>
<dbReference type="EMBL" id="OZ037953">
    <property type="protein sequence ID" value="CAL1697828.1"/>
    <property type="molecule type" value="Genomic_DNA"/>
</dbReference>
<evidence type="ECO:0000256" key="1">
    <source>
        <dbReference type="ARBA" id="ARBA00004141"/>
    </source>
</evidence>
<evidence type="ECO:0000256" key="2">
    <source>
        <dbReference type="ARBA" id="ARBA00022692"/>
    </source>
</evidence>
<dbReference type="PANTHER" id="PTHR43243:SF20">
    <property type="entry name" value="CATIONIC AMINO ACID TRANSPORTER 3"/>
    <property type="match status" value="1"/>
</dbReference>
<feature type="transmembrane region" description="Helical" evidence="6">
    <location>
        <begin position="308"/>
        <end position="329"/>
    </location>
</feature>
<sequence>MSTPSSKSDEAFGASSSDDVALDSTTNESWIAIEPPMPPRNIQVISDLCSEPPSFSAAQFDIVLRRQHQRSRDGGGVKKAAIPSRFLNLSDTFEFSGWGTLSRIELDPSDISYGEKCIQDGRRAKTLGQFTASALAGNAVLGSVFYALPAVVIASGVYSPISLFIATLVLFLWRPIMEELASALPFGGAPYTYLLNVSSKWLALLGAAMLLLDYASTSVVSAATAAAYLSGEVSLPFPAYVGALLVVVVFTIVSLSGLRESARIALVVLSLHILTMLALFVASVVAWARTGNSLIHENWVMGRGPLRAGHIVGEVFNGVCIGVLGLTGFECTPSYVSSIKPGRFPRVLRNLHYPAIFLNCLSMLFLLALVPLETILSGANVLSALASAAGKWLRIWVVVDAVVVLCGGVLTGILGACELSDRLARDRLLPRFFLRRLTWTHAPFVSIVFFALFCCVLYAASGASLSIVSKMFSLIWLAVMTLFPIAVLLLKFNRGRLPRQPRTSLTIVFSTLIIAFVIIGGNIAIDPTIVGYAAAYLVALATIFYVTMKKGRFVRWFLWIYDQSSSLNAFLWTKNWGHRMAKMMMHMRRQPVCLLVKTDEINRLFHKLLYVCENEETSRLKLVHFYDEEGGIPSEMEANWKILDEAFPEITVDLVLVRGPFNPLNVAALANRLQVPTTLMFMSCPGQNFSYPVADFGTRIISL</sequence>
<keyword evidence="3 6" id="KW-1133">Transmembrane helix</keyword>
<dbReference type="Gene3D" id="1.20.1740.10">
    <property type="entry name" value="Amino acid/polyamine transporter I"/>
    <property type="match status" value="1"/>
</dbReference>
<feature type="transmembrane region" description="Helical" evidence="6">
    <location>
        <begin position="265"/>
        <end position="288"/>
    </location>
</feature>
<feature type="region of interest" description="Disordered" evidence="5">
    <location>
        <begin position="1"/>
        <end position="21"/>
    </location>
</feature>
<evidence type="ECO:0000256" key="3">
    <source>
        <dbReference type="ARBA" id="ARBA00022989"/>
    </source>
</evidence>
<evidence type="ECO:0000256" key="6">
    <source>
        <dbReference type="SAM" id="Phobius"/>
    </source>
</evidence>
<feature type="transmembrane region" description="Helical" evidence="6">
    <location>
        <begin position="152"/>
        <end position="173"/>
    </location>
</feature>
<organism evidence="7 8">
    <name type="scientific">Somion occarium</name>
    <dbReference type="NCBI Taxonomy" id="3059160"/>
    <lineage>
        <taxon>Eukaryota</taxon>
        <taxon>Fungi</taxon>
        <taxon>Dikarya</taxon>
        <taxon>Basidiomycota</taxon>
        <taxon>Agaricomycotina</taxon>
        <taxon>Agaricomycetes</taxon>
        <taxon>Polyporales</taxon>
        <taxon>Cerrenaceae</taxon>
        <taxon>Somion</taxon>
    </lineage>
</organism>
<keyword evidence="8" id="KW-1185">Reference proteome</keyword>
<evidence type="ECO:0000256" key="5">
    <source>
        <dbReference type="SAM" id="MobiDB-lite"/>
    </source>
</evidence>
<dbReference type="PANTHER" id="PTHR43243">
    <property type="entry name" value="INNER MEMBRANE TRANSPORTER YGJI-RELATED"/>
    <property type="match status" value="1"/>
</dbReference>
<accession>A0ABP1CSZ3</accession>
<protein>
    <recommendedName>
        <fullName evidence="9">AAAP amino acid permease</fullName>
    </recommendedName>
</protein>
<feature type="transmembrane region" description="Helical" evidence="6">
    <location>
        <begin position="472"/>
        <end position="492"/>
    </location>
</feature>
<feature type="transmembrane region" description="Helical" evidence="6">
    <location>
        <begin position="437"/>
        <end position="460"/>
    </location>
</feature>
<comment type="subcellular location">
    <subcellularLocation>
        <location evidence="1">Membrane</location>
        <topology evidence="1">Multi-pass membrane protein</topology>
    </subcellularLocation>
</comment>
<feature type="transmembrane region" description="Helical" evidence="6">
    <location>
        <begin position="392"/>
        <end position="416"/>
    </location>
</feature>
<feature type="transmembrane region" description="Helical" evidence="6">
    <location>
        <begin position="350"/>
        <end position="372"/>
    </location>
</feature>
<evidence type="ECO:0000256" key="4">
    <source>
        <dbReference type="ARBA" id="ARBA00023136"/>
    </source>
</evidence>
<dbReference type="Pfam" id="PF13520">
    <property type="entry name" value="AA_permease_2"/>
    <property type="match status" value="1"/>
</dbReference>
<gene>
    <name evidence="7" type="ORF">GFSPODELE1_LOCUS1875</name>
</gene>
<keyword evidence="2 6" id="KW-0812">Transmembrane</keyword>
<evidence type="ECO:0008006" key="9">
    <source>
        <dbReference type="Google" id="ProtNLM"/>
    </source>
</evidence>
<feature type="transmembrane region" description="Helical" evidence="6">
    <location>
        <begin position="529"/>
        <end position="548"/>
    </location>
</feature>
<proteinExistence type="predicted"/>
<evidence type="ECO:0000313" key="7">
    <source>
        <dbReference type="EMBL" id="CAL1697828.1"/>
    </source>
</evidence>
<feature type="transmembrane region" description="Helical" evidence="6">
    <location>
        <begin position="201"/>
        <end position="231"/>
    </location>
</feature>
<keyword evidence="4 6" id="KW-0472">Membrane</keyword>
<evidence type="ECO:0000313" key="8">
    <source>
        <dbReference type="Proteomes" id="UP001497453"/>
    </source>
</evidence>